<dbReference type="PANTHER" id="PTHR46401:SF2">
    <property type="entry name" value="GLYCOSYLTRANSFERASE WBBK-RELATED"/>
    <property type="match status" value="1"/>
</dbReference>
<dbReference type="AlphaFoldDB" id="A0A382HE13"/>
<feature type="domain" description="Glycosyltransferase subfamily 4-like N-terminal" evidence="3">
    <location>
        <begin position="96"/>
        <end position="152"/>
    </location>
</feature>
<dbReference type="GO" id="GO:0009103">
    <property type="term" value="P:lipopolysaccharide biosynthetic process"/>
    <property type="evidence" value="ECO:0007669"/>
    <property type="project" value="TreeGrafter"/>
</dbReference>
<gene>
    <name evidence="4" type="ORF">METZ01_LOCUS238412</name>
</gene>
<dbReference type="EMBL" id="UINC01060737">
    <property type="protein sequence ID" value="SVB85558.1"/>
    <property type="molecule type" value="Genomic_DNA"/>
</dbReference>
<dbReference type="CDD" id="cd03801">
    <property type="entry name" value="GT4_PimA-like"/>
    <property type="match status" value="1"/>
</dbReference>
<evidence type="ECO:0000313" key="4">
    <source>
        <dbReference type="EMBL" id="SVB85558.1"/>
    </source>
</evidence>
<evidence type="ECO:0008006" key="5">
    <source>
        <dbReference type="Google" id="ProtNLM"/>
    </source>
</evidence>
<dbReference type="InterPro" id="IPR001296">
    <property type="entry name" value="Glyco_trans_1"/>
</dbReference>
<reference evidence="4" key="1">
    <citation type="submission" date="2018-05" db="EMBL/GenBank/DDBJ databases">
        <authorList>
            <person name="Lanie J.A."/>
            <person name="Ng W.-L."/>
            <person name="Kazmierczak K.M."/>
            <person name="Andrzejewski T.M."/>
            <person name="Davidsen T.M."/>
            <person name="Wayne K.J."/>
            <person name="Tettelin H."/>
            <person name="Glass J.I."/>
            <person name="Rusch D."/>
            <person name="Podicherti R."/>
            <person name="Tsui H.-C.T."/>
            <person name="Winkler M.E."/>
        </authorList>
    </citation>
    <scope>NUCLEOTIDE SEQUENCE</scope>
</reference>
<protein>
    <recommendedName>
        <fullName evidence="5">Glycosyl transferase family 1 domain-containing protein</fullName>
    </recommendedName>
</protein>
<proteinExistence type="predicted"/>
<accession>A0A382HE13</accession>
<dbReference type="PANTHER" id="PTHR46401">
    <property type="entry name" value="GLYCOSYLTRANSFERASE WBBK-RELATED"/>
    <property type="match status" value="1"/>
</dbReference>
<dbReference type="Pfam" id="PF13439">
    <property type="entry name" value="Glyco_transf_4"/>
    <property type="match status" value="1"/>
</dbReference>
<keyword evidence="1" id="KW-0808">Transferase</keyword>
<dbReference type="GO" id="GO:0016757">
    <property type="term" value="F:glycosyltransferase activity"/>
    <property type="evidence" value="ECO:0007669"/>
    <property type="project" value="InterPro"/>
</dbReference>
<evidence type="ECO:0000259" key="3">
    <source>
        <dbReference type="Pfam" id="PF13439"/>
    </source>
</evidence>
<evidence type="ECO:0000256" key="1">
    <source>
        <dbReference type="ARBA" id="ARBA00022679"/>
    </source>
</evidence>
<sequence>MMKKIYFIREKTSYYGGAEVYLSRLTNALKKTKIEFQLIHSIFPKFLPSWLRLILFNLQVALLKGDKLYFSLERILWPDIYRAGDGVHKVFLEIESKSKLNPLHKILLFIERRCFNNAKVIITNSKMVKQDIIKTYDIDPTKIEVIYNGFEISEKQSYQSSFSKLAKEFNINTGQPIILYAGSGYKRKGVEEFLQILSQLNNKDFVAFIVGKEKKIEYFKKLVKVLSLENQVKIAGVRKDISDFYNICDIFLFPSHYEPFGNVVLEAMCYGSVVFTTKQNGASEIIDKEFIMSNPKDFSVVKKIDGLLDDPSSLEEKKQKNLRISQKFSIEKNCEQILELLNKHFND</sequence>
<dbReference type="InterPro" id="IPR028098">
    <property type="entry name" value="Glyco_trans_4-like_N"/>
</dbReference>
<dbReference type="Gene3D" id="3.40.50.2000">
    <property type="entry name" value="Glycogen Phosphorylase B"/>
    <property type="match status" value="2"/>
</dbReference>
<organism evidence="4">
    <name type="scientific">marine metagenome</name>
    <dbReference type="NCBI Taxonomy" id="408172"/>
    <lineage>
        <taxon>unclassified sequences</taxon>
        <taxon>metagenomes</taxon>
        <taxon>ecological metagenomes</taxon>
    </lineage>
</organism>
<feature type="domain" description="Glycosyl transferase family 1" evidence="2">
    <location>
        <begin position="164"/>
        <end position="317"/>
    </location>
</feature>
<dbReference type="SUPFAM" id="SSF53756">
    <property type="entry name" value="UDP-Glycosyltransferase/glycogen phosphorylase"/>
    <property type="match status" value="1"/>
</dbReference>
<name>A0A382HE13_9ZZZZ</name>
<evidence type="ECO:0000259" key="2">
    <source>
        <dbReference type="Pfam" id="PF00534"/>
    </source>
</evidence>
<dbReference type="Pfam" id="PF00534">
    <property type="entry name" value="Glycos_transf_1"/>
    <property type="match status" value="1"/>
</dbReference>